<dbReference type="EnsemblPlants" id="ORGLA09G0033200.1">
    <property type="protein sequence ID" value="ORGLA09G0033200.1"/>
    <property type="gene ID" value="ORGLA09G0033200"/>
</dbReference>
<name>I1QMQ3_ORYGL</name>
<reference evidence="3" key="1">
    <citation type="submission" date="2015-06" db="UniProtKB">
        <authorList>
            <consortium name="EnsemblPlants"/>
        </authorList>
    </citation>
    <scope>IDENTIFICATION</scope>
</reference>
<dbReference type="GeneID" id="127785255"/>
<dbReference type="PANTHER" id="PTHR36487:SF3">
    <property type="entry name" value="OS09G0297900 PROTEIN"/>
    <property type="match status" value="1"/>
</dbReference>
<dbReference type="PANTHER" id="PTHR36487">
    <property type="entry name" value="OS09G0296500 PROTEIN-RELATED"/>
    <property type="match status" value="1"/>
</dbReference>
<dbReference type="Proteomes" id="UP000007306">
    <property type="component" value="Chromosome 9"/>
</dbReference>
<dbReference type="HOGENOM" id="CLU_103968_1_0_1"/>
<sequence>MMAGRRSAHVDAAVIAAALLLAAATTAPAAVEGAVSSWESNSDEDYHIFVDNRMSDNMHLSCYAVQGGGRSEFYHSFRADPGREVQLPYLQPAPNARLVCKWACAGNYLKGVTLFSSSWREATSGECRRRGGGCNVVFDGHEMFVDGRSGGGGRRLLGDLPQHECQKMLLVFNRRCWFKSHRHPYVGRAMNGLTDYLMA</sequence>
<reference evidence="3 4" key="2">
    <citation type="submission" date="2018-04" db="EMBL/GenBank/DDBJ databases">
        <title>OglaRS2 (Oryza glaberrima Reference Sequence Version 2).</title>
        <authorList>
            <person name="Zhang J."/>
            <person name="Kudrna D."/>
            <person name="Lee S."/>
            <person name="Talag J."/>
            <person name="Rajasekar S."/>
            <person name="Wing R.A."/>
        </authorList>
    </citation>
    <scope>NUCLEOTIDE SEQUENCE [LARGE SCALE GENOMIC DNA]</scope>
    <source>
        <strain evidence="3 4">cv. IRGC 96717</strain>
    </source>
</reference>
<gene>
    <name evidence="3" type="primary">LOC127785255</name>
</gene>
<dbReference type="OMA" id="GCNMVFD"/>
<evidence type="ECO:0000256" key="1">
    <source>
        <dbReference type="SAM" id="SignalP"/>
    </source>
</evidence>
<dbReference type="AlphaFoldDB" id="I1QMQ3"/>
<accession>I1QMQ3</accession>
<protein>
    <recommendedName>
        <fullName evidence="2">DUF7771 domain-containing protein</fullName>
    </recommendedName>
</protein>
<keyword evidence="4" id="KW-1185">Reference proteome</keyword>
<evidence type="ECO:0000313" key="3">
    <source>
        <dbReference type="EnsemblPlants" id="ORGLA09G0033200.1"/>
    </source>
</evidence>
<dbReference type="KEGG" id="ogl:127785255"/>
<feature type="chain" id="PRO_5003651660" description="DUF7771 domain-containing protein" evidence="1">
    <location>
        <begin position="30"/>
        <end position="199"/>
    </location>
</feature>
<feature type="domain" description="DUF7771" evidence="2">
    <location>
        <begin position="98"/>
        <end position="189"/>
    </location>
</feature>
<organism evidence="3 4">
    <name type="scientific">Oryza glaberrima</name>
    <name type="common">African rice</name>
    <dbReference type="NCBI Taxonomy" id="4538"/>
    <lineage>
        <taxon>Eukaryota</taxon>
        <taxon>Viridiplantae</taxon>
        <taxon>Streptophyta</taxon>
        <taxon>Embryophyta</taxon>
        <taxon>Tracheophyta</taxon>
        <taxon>Spermatophyta</taxon>
        <taxon>Magnoliopsida</taxon>
        <taxon>Liliopsida</taxon>
        <taxon>Poales</taxon>
        <taxon>Poaceae</taxon>
        <taxon>BOP clade</taxon>
        <taxon>Oryzoideae</taxon>
        <taxon>Oryzeae</taxon>
        <taxon>Oryzinae</taxon>
        <taxon>Oryza</taxon>
    </lineage>
</organism>
<keyword evidence="1" id="KW-0732">Signal</keyword>
<dbReference type="Gramene" id="ORGLA09G0033200.1">
    <property type="protein sequence ID" value="ORGLA09G0033200.1"/>
    <property type="gene ID" value="ORGLA09G0033200"/>
</dbReference>
<dbReference type="RefSeq" id="XP_052168648.1">
    <property type="nucleotide sequence ID" value="XM_052312688.1"/>
</dbReference>
<dbReference type="InterPro" id="IPR056673">
    <property type="entry name" value="DUF7771"/>
</dbReference>
<evidence type="ECO:0000313" key="4">
    <source>
        <dbReference type="Proteomes" id="UP000007306"/>
    </source>
</evidence>
<evidence type="ECO:0000259" key="2">
    <source>
        <dbReference type="Pfam" id="PF24974"/>
    </source>
</evidence>
<dbReference type="Pfam" id="PF24974">
    <property type="entry name" value="DUF7771"/>
    <property type="match status" value="1"/>
</dbReference>
<proteinExistence type="predicted"/>
<feature type="signal peptide" evidence="1">
    <location>
        <begin position="1"/>
        <end position="29"/>
    </location>
</feature>